<name>A0A916XGJ7_9ACTN</name>
<dbReference type="InterPro" id="IPR046672">
    <property type="entry name" value="DUF6542"/>
</dbReference>
<dbReference type="Pfam" id="PF20177">
    <property type="entry name" value="DUF6542"/>
    <property type="match status" value="1"/>
</dbReference>
<keyword evidence="2" id="KW-0812">Transmembrane</keyword>
<protein>
    <recommendedName>
        <fullName evidence="3">DUF6542 domain-containing protein</fullName>
    </recommendedName>
</protein>
<evidence type="ECO:0000256" key="2">
    <source>
        <dbReference type="SAM" id="Phobius"/>
    </source>
</evidence>
<feature type="transmembrane region" description="Helical" evidence="2">
    <location>
        <begin position="52"/>
        <end position="71"/>
    </location>
</feature>
<dbReference type="RefSeq" id="WP_188674488.1">
    <property type="nucleotide sequence ID" value="NZ_BMJH01000002.1"/>
</dbReference>
<feature type="transmembrane region" description="Helical" evidence="2">
    <location>
        <begin position="83"/>
        <end position="99"/>
    </location>
</feature>
<feature type="transmembrane region" description="Helical" evidence="2">
    <location>
        <begin position="25"/>
        <end position="46"/>
    </location>
</feature>
<keyword evidence="2" id="KW-1133">Transmembrane helix</keyword>
<evidence type="ECO:0000256" key="1">
    <source>
        <dbReference type="SAM" id="MobiDB-lite"/>
    </source>
</evidence>
<keyword evidence="2" id="KW-0472">Membrane</keyword>
<comment type="caution">
    <text evidence="4">The sequence shown here is derived from an EMBL/GenBank/DDBJ whole genome shotgun (WGS) entry which is preliminary data.</text>
</comment>
<accession>A0A916XGJ7</accession>
<evidence type="ECO:0000313" key="5">
    <source>
        <dbReference type="Proteomes" id="UP000641514"/>
    </source>
</evidence>
<dbReference type="EMBL" id="BMJH01000002">
    <property type="protein sequence ID" value="GGC68968.1"/>
    <property type="molecule type" value="Genomic_DNA"/>
</dbReference>
<reference evidence="4" key="1">
    <citation type="journal article" date="2014" name="Int. J. Syst. Evol. Microbiol.">
        <title>Complete genome sequence of Corynebacterium casei LMG S-19264T (=DSM 44701T), isolated from a smear-ripened cheese.</title>
        <authorList>
            <consortium name="US DOE Joint Genome Institute (JGI-PGF)"/>
            <person name="Walter F."/>
            <person name="Albersmeier A."/>
            <person name="Kalinowski J."/>
            <person name="Ruckert C."/>
        </authorList>
    </citation>
    <scope>NUCLEOTIDE SEQUENCE</scope>
    <source>
        <strain evidence="4">CGMCC 1.15478</strain>
    </source>
</reference>
<sequence>MPESRPAPVSVPPELRSVSPRRVGAPWWGAILIAVGVSVIGFLFDAMRGDELTMVFSAFYFLGCVAAVLAVQQRALFTAMAQPPLLLFAAIPLGYQLIVPESPGGLRTRIIDLVLPLVTSFPLMLFTAAVVVVIGGVRLFTASKDDNSTPRRVNRPTSQQRTMGTPPAEQRPRPPQA</sequence>
<keyword evidence="5" id="KW-1185">Reference proteome</keyword>
<reference evidence="4" key="2">
    <citation type="submission" date="2020-09" db="EMBL/GenBank/DDBJ databases">
        <authorList>
            <person name="Sun Q."/>
            <person name="Zhou Y."/>
        </authorList>
    </citation>
    <scope>NUCLEOTIDE SEQUENCE</scope>
    <source>
        <strain evidence="4">CGMCC 1.15478</strain>
    </source>
</reference>
<dbReference type="Proteomes" id="UP000641514">
    <property type="component" value="Unassembled WGS sequence"/>
</dbReference>
<dbReference type="AlphaFoldDB" id="A0A916XGJ7"/>
<organism evidence="4 5">
    <name type="scientific">Hoyosella rhizosphaerae</name>
    <dbReference type="NCBI Taxonomy" id="1755582"/>
    <lineage>
        <taxon>Bacteria</taxon>
        <taxon>Bacillati</taxon>
        <taxon>Actinomycetota</taxon>
        <taxon>Actinomycetes</taxon>
        <taxon>Mycobacteriales</taxon>
        <taxon>Hoyosellaceae</taxon>
        <taxon>Hoyosella</taxon>
    </lineage>
</organism>
<feature type="transmembrane region" description="Helical" evidence="2">
    <location>
        <begin position="119"/>
        <end position="141"/>
    </location>
</feature>
<gene>
    <name evidence="4" type="ORF">GCM10011410_22240</name>
</gene>
<evidence type="ECO:0000313" key="4">
    <source>
        <dbReference type="EMBL" id="GGC68968.1"/>
    </source>
</evidence>
<feature type="region of interest" description="Disordered" evidence="1">
    <location>
        <begin position="145"/>
        <end position="177"/>
    </location>
</feature>
<feature type="domain" description="DUF6542" evidence="3">
    <location>
        <begin position="24"/>
        <end position="142"/>
    </location>
</feature>
<proteinExistence type="predicted"/>
<evidence type="ECO:0000259" key="3">
    <source>
        <dbReference type="Pfam" id="PF20177"/>
    </source>
</evidence>